<evidence type="ECO:0000313" key="2">
    <source>
        <dbReference type="EMBL" id="RYS75082.1"/>
    </source>
</evidence>
<dbReference type="InterPro" id="IPR027417">
    <property type="entry name" value="P-loop_NTPase"/>
</dbReference>
<dbReference type="EMBL" id="CYZO01000042">
    <property type="protein sequence ID" value="CUO39428.1"/>
    <property type="molecule type" value="Genomic_DNA"/>
</dbReference>
<sequence length="239" mass="27320">MNDGKRKRYRIADAEIEIAFTENYTEIICRDYEVKAEGKPDFVIEVTDEEVEREKKKSEPGASKGIIESLAIYRKLCEKILDRNCVLFHCSAVAVDGKAYLFTAASGTGKSTHTRMWRQHFGGRAVMVNDDKPILRIKDDGIYVCGTPWCGKHGLQTNVEVPVQGICILRRGEENMIRKISAIDGYPDLYKQTYRPGEKDKMLKTLSMIKQMAERLPLYEMHCTISEEAAVMAWERMKP</sequence>
<dbReference type="AlphaFoldDB" id="A0A174ES28"/>
<dbReference type="Gene3D" id="3.40.50.300">
    <property type="entry name" value="P-loop containing nucleotide triphosphate hydrolases"/>
    <property type="match status" value="1"/>
</dbReference>
<evidence type="ECO:0000313" key="1">
    <source>
        <dbReference type="EMBL" id="CUO39428.1"/>
    </source>
</evidence>
<organism evidence="1 3">
    <name type="scientific">[Ruminococcus] torques</name>
    <dbReference type="NCBI Taxonomy" id="33039"/>
    <lineage>
        <taxon>Bacteria</taxon>
        <taxon>Bacillati</taxon>
        <taxon>Bacillota</taxon>
        <taxon>Clostridia</taxon>
        <taxon>Lachnospirales</taxon>
        <taxon>Lachnospiraceae</taxon>
        <taxon>Mediterraneibacter</taxon>
    </lineage>
</organism>
<dbReference type="Proteomes" id="UP000292665">
    <property type="component" value="Unassembled WGS sequence"/>
</dbReference>
<reference evidence="1 3" key="1">
    <citation type="submission" date="2015-09" db="EMBL/GenBank/DDBJ databases">
        <authorList>
            <consortium name="Pathogen Informatics"/>
        </authorList>
    </citation>
    <scope>NUCLEOTIDE SEQUENCE [LARGE SCALE GENOMIC DNA]</scope>
    <source>
        <strain evidence="1 3">2789STDY5834841</strain>
    </source>
</reference>
<dbReference type="SUPFAM" id="SSF53795">
    <property type="entry name" value="PEP carboxykinase-like"/>
    <property type="match status" value="1"/>
</dbReference>
<proteinExistence type="predicted"/>
<evidence type="ECO:0000313" key="4">
    <source>
        <dbReference type="Proteomes" id="UP000292665"/>
    </source>
</evidence>
<accession>A0A174ES28</accession>
<evidence type="ECO:0000313" key="3">
    <source>
        <dbReference type="Proteomes" id="UP000095787"/>
    </source>
</evidence>
<gene>
    <name evidence="2" type="ORF">EAI93_14385</name>
    <name evidence="1" type="ORF">ERS852456_02434</name>
</gene>
<dbReference type="Proteomes" id="UP000095787">
    <property type="component" value="Unassembled WGS sequence"/>
</dbReference>
<dbReference type="EMBL" id="RCYR01000088">
    <property type="protein sequence ID" value="RYS75082.1"/>
    <property type="molecule type" value="Genomic_DNA"/>
</dbReference>
<dbReference type="GeneID" id="97330259"/>
<name>A0A174ES28_9FIRM</name>
<protein>
    <submittedName>
        <fullName evidence="1">SynChlorMet cassette protein ScmC</fullName>
    </submittedName>
</protein>
<dbReference type="RefSeq" id="WP_009243760.1">
    <property type="nucleotide sequence ID" value="NZ_CAUBVW010000046.1"/>
</dbReference>
<reference evidence="2 4" key="2">
    <citation type="journal article" date="2019" name="Science, e1252229">
        <title>Invertible promoters mediate bacterial phase variation, antibiotic resistance, and host adaptation in the gut.</title>
        <authorList>
            <person name="Jiang X."/>
            <person name="Hall A.B."/>
            <person name="Arthur T.D."/>
            <person name="Plichta D.R."/>
            <person name="Covington C.T."/>
            <person name="Poyet M."/>
            <person name="Crothers J."/>
            <person name="Moses P.L."/>
            <person name="Tolonen A.C."/>
            <person name="Vlamakis H."/>
            <person name="Alm E.J."/>
            <person name="Xavier R.J."/>
        </authorList>
    </citation>
    <scope>NUCLEOTIDE SEQUENCE [LARGE SCALE GENOMIC DNA]</scope>
    <source>
        <strain evidence="2">Aa_0143</strain>
        <strain evidence="4">aa_0143</strain>
    </source>
</reference>